<dbReference type="AlphaFoldDB" id="A0A0P7YQH4"/>
<dbReference type="SUPFAM" id="SSF52172">
    <property type="entry name" value="CheY-like"/>
    <property type="match status" value="1"/>
</dbReference>
<dbReference type="SMART" id="SM00388">
    <property type="entry name" value="HisKA"/>
    <property type="match status" value="1"/>
</dbReference>
<dbReference type="Proteomes" id="UP000050465">
    <property type="component" value="Unassembled WGS sequence"/>
</dbReference>
<evidence type="ECO:0000256" key="2">
    <source>
        <dbReference type="ARBA" id="ARBA00012438"/>
    </source>
</evidence>
<dbReference type="STRING" id="1666911.HLUCCA11_20730"/>
<comment type="caution">
    <text evidence="8">The sequence shown here is derived from an EMBL/GenBank/DDBJ whole genome shotgun (WGS) entry which is preliminary data.</text>
</comment>
<keyword evidence="5 8" id="KW-0418">Kinase</keyword>
<accession>A0A0P7YQH4</accession>
<evidence type="ECO:0000259" key="7">
    <source>
        <dbReference type="PROSITE" id="PS50109"/>
    </source>
</evidence>
<dbReference type="InterPro" id="IPR004358">
    <property type="entry name" value="Sig_transdc_His_kin-like_C"/>
</dbReference>
<evidence type="ECO:0000256" key="6">
    <source>
        <dbReference type="ARBA" id="ARBA00023012"/>
    </source>
</evidence>
<dbReference type="InterPro" id="IPR036097">
    <property type="entry name" value="HisK_dim/P_sf"/>
</dbReference>
<dbReference type="SUPFAM" id="SSF47384">
    <property type="entry name" value="Homodimeric domain of signal transducing histidine kinase"/>
    <property type="match status" value="1"/>
</dbReference>
<keyword evidence="4" id="KW-0808">Transferase</keyword>
<sequence>MSKPRLLLMLNPSENRRLLIERLSSDFEIVFLDEQAVLERSLDSTIATVKDIEVDLIICNLVELGRWRTQITRWRKKAEPVLLPVLALLPKNIVGTLPADVRYQIDELVTVPIDPDELDVRISLLMRSRHLTTQLAQQNKMLEELNTLKTRFVSMVSHEFRAPLSVISGIIQLLQKQESQYSSEKKQDLFQRMQSVVTKLTTLLDDLLILSRNTSSKVIFKPKPVDIQSHCKNLINNFQLSTAKNRKIHLHAQGELSLVNLDISLVETILSNLLSNAIKYSPETAPVNLRIERRDDQIILQVSDQGQGIPLEDQAALFDPFFRAHNVGTIPGTGLGLSILKECVELHRGIVKVDSVVERGTTFVVTLPCNLDGTDGL</sequence>
<dbReference type="InterPro" id="IPR036890">
    <property type="entry name" value="HATPase_C_sf"/>
</dbReference>
<dbReference type="Pfam" id="PF00512">
    <property type="entry name" value="HisKA"/>
    <property type="match status" value="1"/>
</dbReference>
<evidence type="ECO:0000313" key="8">
    <source>
        <dbReference type="EMBL" id="KPQ32756.1"/>
    </source>
</evidence>
<dbReference type="InterPro" id="IPR005467">
    <property type="entry name" value="His_kinase_dom"/>
</dbReference>
<name>A0A0P7YQH4_9CYAN</name>
<reference evidence="8 9" key="1">
    <citation type="submission" date="2015-09" db="EMBL/GenBank/DDBJ databases">
        <title>Identification and resolution of microdiversity through metagenomic sequencing of parallel consortia.</title>
        <authorList>
            <person name="Nelson W.C."/>
            <person name="Romine M.F."/>
            <person name="Lindemann S.R."/>
        </authorList>
    </citation>
    <scope>NUCLEOTIDE SEQUENCE [LARGE SCALE GENOMIC DNA]</scope>
    <source>
        <strain evidence="8">Ana</strain>
    </source>
</reference>
<dbReference type="InterPro" id="IPR050736">
    <property type="entry name" value="Sensor_HK_Regulatory"/>
</dbReference>
<comment type="catalytic activity">
    <reaction evidence="1">
        <text>ATP + protein L-histidine = ADP + protein N-phospho-L-histidine.</text>
        <dbReference type="EC" id="2.7.13.3"/>
    </reaction>
</comment>
<protein>
    <recommendedName>
        <fullName evidence="2">histidine kinase</fullName>
        <ecNumber evidence="2">2.7.13.3</ecNumber>
    </recommendedName>
</protein>
<proteinExistence type="predicted"/>
<dbReference type="Gene3D" id="3.30.565.10">
    <property type="entry name" value="Histidine kinase-like ATPase, C-terminal domain"/>
    <property type="match status" value="1"/>
</dbReference>
<dbReference type="Pfam" id="PF02518">
    <property type="entry name" value="HATPase_c"/>
    <property type="match status" value="1"/>
</dbReference>
<gene>
    <name evidence="8" type="ORF">HLUCCA11_20730</name>
</gene>
<dbReference type="InterPro" id="IPR003594">
    <property type="entry name" value="HATPase_dom"/>
</dbReference>
<evidence type="ECO:0000256" key="4">
    <source>
        <dbReference type="ARBA" id="ARBA00022679"/>
    </source>
</evidence>
<feature type="domain" description="Histidine kinase" evidence="7">
    <location>
        <begin position="155"/>
        <end position="371"/>
    </location>
</feature>
<evidence type="ECO:0000256" key="1">
    <source>
        <dbReference type="ARBA" id="ARBA00000085"/>
    </source>
</evidence>
<dbReference type="PANTHER" id="PTHR43711:SF26">
    <property type="entry name" value="SENSOR HISTIDINE KINASE RCSC"/>
    <property type="match status" value="1"/>
</dbReference>
<organism evidence="8 9">
    <name type="scientific">Phormidesmis priestleyi Ana</name>
    <dbReference type="NCBI Taxonomy" id="1666911"/>
    <lineage>
        <taxon>Bacteria</taxon>
        <taxon>Bacillati</taxon>
        <taxon>Cyanobacteriota</taxon>
        <taxon>Cyanophyceae</taxon>
        <taxon>Leptolyngbyales</taxon>
        <taxon>Leptolyngbyaceae</taxon>
        <taxon>Phormidesmis</taxon>
    </lineage>
</organism>
<dbReference type="SMART" id="SM00387">
    <property type="entry name" value="HATPase_c"/>
    <property type="match status" value="1"/>
</dbReference>
<dbReference type="Gene3D" id="1.10.287.130">
    <property type="match status" value="1"/>
</dbReference>
<dbReference type="GO" id="GO:0000155">
    <property type="term" value="F:phosphorelay sensor kinase activity"/>
    <property type="evidence" value="ECO:0007669"/>
    <property type="project" value="InterPro"/>
</dbReference>
<dbReference type="EC" id="2.7.13.3" evidence="2"/>
<dbReference type="PRINTS" id="PR00344">
    <property type="entry name" value="BCTRLSENSOR"/>
</dbReference>
<dbReference type="SUPFAM" id="SSF55874">
    <property type="entry name" value="ATPase domain of HSP90 chaperone/DNA topoisomerase II/histidine kinase"/>
    <property type="match status" value="1"/>
</dbReference>
<dbReference type="EMBL" id="LJZR01000047">
    <property type="protein sequence ID" value="KPQ32756.1"/>
    <property type="molecule type" value="Genomic_DNA"/>
</dbReference>
<dbReference type="PANTHER" id="PTHR43711">
    <property type="entry name" value="TWO-COMPONENT HISTIDINE KINASE"/>
    <property type="match status" value="1"/>
</dbReference>
<dbReference type="InterPro" id="IPR003661">
    <property type="entry name" value="HisK_dim/P_dom"/>
</dbReference>
<dbReference type="PROSITE" id="PS50109">
    <property type="entry name" value="HIS_KIN"/>
    <property type="match status" value="1"/>
</dbReference>
<dbReference type="FunFam" id="3.30.565.10:FF:000006">
    <property type="entry name" value="Sensor histidine kinase WalK"/>
    <property type="match status" value="1"/>
</dbReference>
<evidence type="ECO:0000256" key="3">
    <source>
        <dbReference type="ARBA" id="ARBA00022553"/>
    </source>
</evidence>
<dbReference type="CDD" id="cd00082">
    <property type="entry name" value="HisKA"/>
    <property type="match status" value="1"/>
</dbReference>
<evidence type="ECO:0000256" key="5">
    <source>
        <dbReference type="ARBA" id="ARBA00022777"/>
    </source>
</evidence>
<evidence type="ECO:0000313" key="9">
    <source>
        <dbReference type="Proteomes" id="UP000050465"/>
    </source>
</evidence>
<keyword evidence="6" id="KW-0902">Two-component regulatory system</keyword>
<dbReference type="InterPro" id="IPR011006">
    <property type="entry name" value="CheY-like_superfamily"/>
</dbReference>
<dbReference type="CDD" id="cd00075">
    <property type="entry name" value="HATPase"/>
    <property type="match status" value="1"/>
</dbReference>
<keyword evidence="3" id="KW-0597">Phosphoprotein</keyword>